<reference evidence="3" key="1">
    <citation type="submission" date="2016-02" db="EMBL/GenBank/DDBJ databases">
        <title>WGS assembly of Manihot esculenta.</title>
        <authorList>
            <person name="Bredeson J.V."/>
            <person name="Prochnik S.E."/>
            <person name="Lyons J.B."/>
            <person name="Schmutz J."/>
            <person name="Grimwood J."/>
            <person name="Vrebalov J."/>
            <person name="Bart R.S."/>
            <person name="Amuge T."/>
            <person name="Ferguson M.E."/>
            <person name="Green R."/>
            <person name="Putnam N."/>
            <person name="Stites J."/>
            <person name="Rounsley S."/>
            <person name="Rokhsar D.S."/>
        </authorList>
    </citation>
    <scope>NUCLEOTIDE SEQUENCE [LARGE SCALE GENOMIC DNA]</scope>
    <source>
        <tissue evidence="3">Leaf</tissue>
    </source>
</reference>
<sequence length="434" mass="49907">MHTRFWLDDCLPVGPLWNFALKLLIELNMQVCVRYFWVPNVGWNWDILNSLLPTDVLLYFQSITLVDDMSCLDGFAWKHSSSGLYTVKSGFDTFYLEVSGSNMDWQGLWKVRVPQRIQVFLWEVAHEKIMVNVQHRKREFIDYDLCPLCGVASESVLHALRDCQHVKQIWNSLLPTNFVSPFFDILNVPLWLSANIEKVGLLANGIPWDVLFSSAVWWLWKRRNLLVFNENNDQDTIDASFIQLRAKEYVHAWRFLMQAGSGPRGRSLKYVGWKPPETGWVVVNSDGSALLSAGRASCAGCFRNNEGRWLLGFQRFLDNCGAMEAELWGIYYALVLAWDSGWKKIEVQTDSQLALDLLAGRGAGVFRVANLVRNYRDLINRSWEVKMVKIYRKANAVADRLTSLTIGDDFNLKIHQWPPVTIKFLLDADMLGLS</sequence>
<dbReference type="PANTHER" id="PTHR47723:SF19">
    <property type="entry name" value="POLYNUCLEOTIDYL TRANSFERASE, RIBONUCLEASE H-LIKE SUPERFAMILY PROTEIN"/>
    <property type="match status" value="1"/>
</dbReference>
<dbReference type="Pfam" id="PF13966">
    <property type="entry name" value="zf-RVT"/>
    <property type="match status" value="1"/>
</dbReference>
<name>A0A2C9UK05_MANES</name>
<dbReference type="InterPro" id="IPR053151">
    <property type="entry name" value="RNase_H-like"/>
</dbReference>
<evidence type="ECO:0000259" key="1">
    <source>
        <dbReference type="Pfam" id="PF13456"/>
    </source>
</evidence>
<feature type="domain" description="RNase H type-1" evidence="1">
    <location>
        <begin position="284"/>
        <end position="402"/>
    </location>
</feature>
<dbReference type="InterPro" id="IPR026960">
    <property type="entry name" value="RVT-Znf"/>
</dbReference>
<gene>
    <name evidence="3" type="ORF">MANES_14G079400</name>
</gene>
<evidence type="ECO:0000259" key="2">
    <source>
        <dbReference type="Pfam" id="PF13966"/>
    </source>
</evidence>
<dbReference type="PANTHER" id="PTHR47723">
    <property type="entry name" value="OS05G0353850 PROTEIN"/>
    <property type="match status" value="1"/>
</dbReference>
<dbReference type="SUPFAM" id="SSF53098">
    <property type="entry name" value="Ribonuclease H-like"/>
    <property type="match status" value="1"/>
</dbReference>
<dbReference type="InterPro" id="IPR044730">
    <property type="entry name" value="RNase_H-like_dom_plant"/>
</dbReference>
<dbReference type="InterPro" id="IPR012337">
    <property type="entry name" value="RNaseH-like_sf"/>
</dbReference>
<organism evidence="3">
    <name type="scientific">Manihot esculenta</name>
    <name type="common">Cassava</name>
    <name type="synonym">Jatropha manihot</name>
    <dbReference type="NCBI Taxonomy" id="3983"/>
    <lineage>
        <taxon>Eukaryota</taxon>
        <taxon>Viridiplantae</taxon>
        <taxon>Streptophyta</taxon>
        <taxon>Embryophyta</taxon>
        <taxon>Tracheophyta</taxon>
        <taxon>Spermatophyta</taxon>
        <taxon>Magnoliopsida</taxon>
        <taxon>eudicotyledons</taxon>
        <taxon>Gunneridae</taxon>
        <taxon>Pentapetalae</taxon>
        <taxon>rosids</taxon>
        <taxon>fabids</taxon>
        <taxon>Malpighiales</taxon>
        <taxon>Euphorbiaceae</taxon>
        <taxon>Crotonoideae</taxon>
        <taxon>Manihoteae</taxon>
        <taxon>Manihot</taxon>
    </lineage>
</organism>
<proteinExistence type="predicted"/>
<protein>
    <submittedName>
        <fullName evidence="3">Uncharacterized protein</fullName>
    </submittedName>
</protein>
<dbReference type="Pfam" id="PF13456">
    <property type="entry name" value="RVT_3"/>
    <property type="match status" value="1"/>
</dbReference>
<dbReference type="Gene3D" id="3.30.420.10">
    <property type="entry name" value="Ribonuclease H-like superfamily/Ribonuclease H"/>
    <property type="match status" value="1"/>
</dbReference>
<dbReference type="InterPro" id="IPR002156">
    <property type="entry name" value="RNaseH_domain"/>
</dbReference>
<feature type="domain" description="Reverse transcriptase zinc-binding" evidence="2">
    <location>
        <begin position="85"/>
        <end position="170"/>
    </location>
</feature>
<dbReference type="AlphaFoldDB" id="A0A2C9UK05"/>
<evidence type="ECO:0000313" key="3">
    <source>
        <dbReference type="EMBL" id="OAY31045.1"/>
    </source>
</evidence>
<dbReference type="InterPro" id="IPR036397">
    <property type="entry name" value="RNaseH_sf"/>
</dbReference>
<accession>A0A2C9UK05</accession>
<dbReference type="GO" id="GO:0003676">
    <property type="term" value="F:nucleic acid binding"/>
    <property type="evidence" value="ECO:0007669"/>
    <property type="project" value="InterPro"/>
</dbReference>
<dbReference type="EMBL" id="CM004400">
    <property type="protein sequence ID" value="OAY31045.1"/>
    <property type="molecule type" value="Genomic_DNA"/>
</dbReference>
<dbReference type="CDD" id="cd06222">
    <property type="entry name" value="RNase_H_like"/>
    <property type="match status" value="1"/>
</dbReference>
<dbReference type="STRING" id="3983.A0A2C9UK05"/>
<dbReference type="GO" id="GO:0004523">
    <property type="term" value="F:RNA-DNA hybrid ribonuclease activity"/>
    <property type="evidence" value="ECO:0007669"/>
    <property type="project" value="InterPro"/>
</dbReference>